<protein>
    <submittedName>
        <fullName evidence="2">Nuclear transport factor 2 family protein</fullName>
    </submittedName>
</protein>
<reference evidence="2" key="1">
    <citation type="submission" date="2022-05" db="EMBL/GenBank/DDBJ databases">
        <authorList>
            <person name="Park J.-S."/>
        </authorList>
    </citation>
    <scope>NUCLEOTIDE SEQUENCE</scope>
    <source>
        <strain evidence="2">2012CJ41-6</strain>
    </source>
</reference>
<sequence length="325" mass="35761">MTRPVRPSPELIAVVQRWNHAVRTKDRAVLSNMLSGSDHLRYQGTAEGESWSGALFRKGFPDHVAEIPDFDWDEHSLEAFECGAVGWAHCIATLRFASNQKAMLHRFTFVLHLEDGLWKMIQFHVSNPIPNMEKIGIEHKALEALIDAARDGFRQGQREGMASVMFTDIVNSSAIAETLGDRVWTEAVRKHLDLTRDAIEGQGGQLVKSLGDGTMSSFSSARAALLAATELQRRNRTQQEDPQLRIRIGIHSGDVIQTDDDFFGTVVNKAARVAASAEPGEICVSDATRLLAGSEGDLSFGASRSVLLKGLPGEHTTFALKWSQT</sequence>
<dbReference type="PROSITE" id="PS50125">
    <property type="entry name" value="GUANYLATE_CYCLASE_2"/>
    <property type="match status" value="1"/>
</dbReference>
<dbReference type="Proteomes" id="UP001203880">
    <property type="component" value="Unassembled WGS sequence"/>
</dbReference>
<dbReference type="RefSeq" id="WP_249707919.1">
    <property type="nucleotide sequence ID" value="NZ_JAMFMB010000006.1"/>
</dbReference>
<dbReference type="Gene3D" id="3.30.70.1230">
    <property type="entry name" value="Nucleotide cyclase"/>
    <property type="match status" value="1"/>
</dbReference>
<name>A0ABT0Q082_9RHOB</name>
<dbReference type="InterPro" id="IPR032710">
    <property type="entry name" value="NTF2-like_dom_sf"/>
</dbReference>
<dbReference type="CDD" id="cd07302">
    <property type="entry name" value="CHD"/>
    <property type="match status" value="1"/>
</dbReference>
<feature type="domain" description="Guanylate cyclase" evidence="1">
    <location>
        <begin position="163"/>
        <end position="274"/>
    </location>
</feature>
<dbReference type="SUPFAM" id="SSF54427">
    <property type="entry name" value="NTF2-like"/>
    <property type="match status" value="1"/>
</dbReference>
<dbReference type="Gene3D" id="3.10.450.50">
    <property type="match status" value="1"/>
</dbReference>
<dbReference type="InterPro" id="IPR050697">
    <property type="entry name" value="Adenylyl/Guanylyl_Cyclase_3/4"/>
</dbReference>
<accession>A0ABT0Q082</accession>
<dbReference type="SMART" id="SM00044">
    <property type="entry name" value="CYCc"/>
    <property type="match status" value="1"/>
</dbReference>
<gene>
    <name evidence="2" type="ORF">M3P21_06720</name>
</gene>
<organism evidence="2 3">
    <name type="scientific">Ruegeria spongiae</name>
    <dbReference type="NCBI Taxonomy" id="2942209"/>
    <lineage>
        <taxon>Bacteria</taxon>
        <taxon>Pseudomonadati</taxon>
        <taxon>Pseudomonadota</taxon>
        <taxon>Alphaproteobacteria</taxon>
        <taxon>Rhodobacterales</taxon>
        <taxon>Roseobacteraceae</taxon>
        <taxon>Ruegeria</taxon>
    </lineage>
</organism>
<dbReference type="InterPro" id="IPR037401">
    <property type="entry name" value="SnoaL-like"/>
</dbReference>
<comment type="caution">
    <text evidence="2">The sequence shown here is derived from an EMBL/GenBank/DDBJ whole genome shotgun (WGS) entry which is preliminary data.</text>
</comment>
<dbReference type="InterPro" id="IPR029787">
    <property type="entry name" value="Nucleotide_cyclase"/>
</dbReference>
<dbReference type="EMBL" id="JAMFMB010000006">
    <property type="protein sequence ID" value="MCL6283222.1"/>
    <property type="molecule type" value="Genomic_DNA"/>
</dbReference>
<dbReference type="Pfam" id="PF13474">
    <property type="entry name" value="SnoaL_3"/>
    <property type="match status" value="1"/>
</dbReference>
<evidence type="ECO:0000313" key="3">
    <source>
        <dbReference type="Proteomes" id="UP001203880"/>
    </source>
</evidence>
<proteinExistence type="predicted"/>
<dbReference type="PANTHER" id="PTHR43081:SF19">
    <property type="entry name" value="PH-SENSITIVE ADENYLATE CYCLASE RV1264"/>
    <property type="match status" value="1"/>
</dbReference>
<dbReference type="SUPFAM" id="SSF55073">
    <property type="entry name" value="Nucleotide cyclase"/>
    <property type="match status" value="1"/>
</dbReference>
<dbReference type="PANTHER" id="PTHR43081">
    <property type="entry name" value="ADENYLATE CYCLASE, TERMINAL-DIFFERENTIATION SPECIFIC-RELATED"/>
    <property type="match status" value="1"/>
</dbReference>
<dbReference type="InterPro" id="IPR001054">
    <property type="entry name" value="A/G_cyclase"/>
</dbReference>
<evidence type="ECO:0000313" key="2">
    <source>
        <dbReference type="EMBL" id="MCL6283222.1"/>
    </source>
</evidence>
<dbReference type="Pfam" id="PF00211">
    <property type="entry name" value="Guanylate_cyc"/>
    <property type="match status" value="1"/>
</dbReference>
<keyword evidence="3" id="KW-1185">Reference proteome</keyword>
<evidence type="ECO:0000259" key="1">
    <source>
        <dbReference type="PROSITE" id="PS50125"/>
    </source>
</evidence>